<protein>
    <submittedName>
        <fullName evidence="1">Aminoglycoside phosphotransferase</fullName>
    </submittedName>
</protein>
<dbReference type="EMBL" id="JAAKZW010000011">
    <property type="protein sequence ID" value="NGO75252.1"/>
    <property type="molecule type" value="Genomic_DNA"/>
</dbReference>
<dbReference type="InterPro" id="IPR011009">
    <property type="entry name" value="Kinase-like_dom_sf"/>
</dbReference>
<keyword evidence="2" id="KW-1185">Reference proteome</keyword>
<evidence type="ECO:0000313" key="1">
    <source>
        <dbReference type="EMBL" id="NGO75252.1"/>
    </source>
</evidence>
<evidence type="ECO:0000313" key="2">
    <source>
        <dbReference type="Proteomes" id="UP000481109"/>
    </source>
</evidence>
<proteinExistence type="predicted"/>
<organism evidence="1 2">
    <name type="scientific">Streptomyces mesophilus</name>
    <dbReference type="NCBI Taxonomy" id="1775132"/>
    <lineage>
        <taxon>Bacteria</taxon>
        <taxon>Bacillati</taxon>
        <taxon>Actinomycetota</taxon>
        <taxon>Actinomycetes</taxon>
        <taxon>Kitasatosporales</taxon>
        <taxon>Streptomycetaceae</taxon>
        <taxon>Streptomyces</taxon>
    </lineage>
</organism>
<dbReference type="RefSeq" id="WP_165330764.1">
    <property type="nucleotide sequence ID" value="NZ_JAAKZW010000011.1"/>
</dbReference>
<sequence>MPVPRAQWQDLPAETRAAVEQHTGPVLEATTASAGMNSGIAATVRTADALLFVKGIPTDHPQARHQELEAAINPHLPAASPRILWRVQTAGWDLLGYERIEGRHADYAPGSPDLPLVTDALTELQRTRCPNLPIKRAEQRWSSYAGPAGVHQLAGDTLLHTDYAPDNILITGRAHIIDWAWPTLGAAWIDPAVLALRLMDAGHSAHSADQCARQIPSWQTAPHDDVAAFSGANARLWDEIARSDPQPWKKSMARHAHDWLTYWRQLPGSYP</sequence>
<reference evidence="1 2" key="1">
    <citation type="submission" date="2020-02" db="EMBL/GenBank/DDBJ databases">
        <title>Whole-genome analyses of novel actinobacteria.</title>
        <authorList>
            <person name="Sahin N."/>
            <person name="Tokatli A."/>
        </authorList>
    </citation>
    <scope>NUCLEOTIDE SEQUENCE [LARGE SCALE GENOMIC DNA]</scope>
    <source>
        <strain evidence="1 2">YC504</strain>
    </source>
</reference>
<keyword evidence="1" id="KW-0808">Transferase</keyword>
<dbReference type="Proteomes" id="UP000481109">
    <property type="component" value="Unassembled WGS sequence"/>
</dbReference>
<accession>A0A6G4XDK6</accession>
<dbReference type="AlphaFoldDB" id="A0A6G4XDK6"/>
<gene>
    <name evidence="1" type="ORF">G6045_06100</name>
</gene>
<dbReference type="Gene3D" id="3.90.1200.10">
    <property type="match status" value="1"/>
</dbReference>
<comment type="caution">
    <text evidence="1">The sequence shown here is derived from an EMBL/GenBank/DDBJ whole genome shotgun (WGS) entry which is preliminary data.</text>
</comment>
<name>A0A6G4XDK6_9ACTN</name>
<dbReference type="SUPFAM" id="SSF56112">
    <property type="entry name" value="Protein kinase-like (PK-like)"/>
    <property type="match status" value="1"/>
</dbReference>
<dbReference type="GO" id="GO:0016740">
    <property type="term" value="F:transferase activity"/>
    <property type="evidence" value="ECO:0007669"/>
    <property type="project" value="UniProtKB-KW"/>
</dbReference>